<sequence length="308" mass="36156">MAQRAERATANKRAPHRRGRKGRRTQRKRTTRRNQRTCQKEKRDRQQTHARTPRGAEAWQSTWTKEWQRATTRAPQRARVAGGALCAHMAKPTTSKRKQHGKDTHAANETHAHESEGGQQEKEKRKDCDQTTHARAGKDAARHEEHEAARVRYKRRTCCREEQQAARIGRVDKKNEQRPGRQRKKEEGGHQHRPGQTPQRQTTEHDGTRLREQKDSKHSPGAPRKETTKHKKKDRETTTKKCRRGDQRTHAQRDKNTYRTCEETQGHRRKARKEHDTIAQASDKHMTNTQKKQHRKHRQRKRTGVRAA</sequence>
<dbReference type="VEuPathDB" id="TriTrypDB:TvY486_0036680"/>
<proteinExistence type="predicted"/>
<dbReference type="EMBL" id="CAEX01006330">
    <property type="protein sequence ID" value="CCD20796.1"/>
    <property type="molecule type" value="Genomic_DNA"/>
</dbReference>
<organism evidence="2 3">
    <name type="scientific">Trypanosoma vivax (strain Y486)</name>
    <dbReference type="NCBI Taxonomy" id="1055687"/>
    <lineage>
        <taxon>Eukaryota</taxon>
        <taxon>Discoba</taxon>
        <taxon>Euglenozoa</taxon>
        <taxon>Kinetoplastea</taxon>
        <taxon>Metakinetoplastina</taxon>
        <taxon>Trypanosomatida</taxon>
        <taxon>Trypanosomatidae</taxon>
        <taxon>Trypanosoma</taxon>
        <taxon>Duttonella</taxon>
    </lineage>
</organism>
<feature type="compositionally biased region" description="Basic and acidic residues" evidence="1">
    <location>
        <begin position="234"/>
        <end position="266"/>
    </location>
</feature>
<evidence type="ECO:0000256" key="1">
    <source>
        <dbReference type="SAM" id="MobiDB-lite"/>
    </source>
</evidence>
<feature type="compositionally biased region" description="Basic residues" evidence="1">
    <location>
        <begin position="291"/>
        <end position="308"/>
    </location>
</feature>
<feature type="compositionally biased region" description="Basic and acidic residues" evidence="1">
    <location>
        <begin position="273"/>
        <end position="286"/>
    </location>
</feature>
<name>F9WTA3_TRYVY</name>
<feature type="compositionally biased region" description="Basic and acidic residues" evidence="1">
    <location>
        <begin position="202"/>
        <end position="226"/>
    </location>
</feature>
<feature type="compositionally biased region" description="Basic and acidic residues" evidence="1">
    <location>
        <begin position="38"/>
        <end position="47"/>
    </location>
</feature>
<reference evidence="2 3" key="1">
    <citation type="journal article" date="2012" name="Proc. Natl. Acad. Sci. U.S.A.">
        <title>Antigenic diversity is generated by distinct evolutionary mechanisms in African trypanosome species.</title>
        <authorList>
            <person name="Jackson A.P."/>
            <person name="Berry A."/>
            <person name="Aslett M."/>
            <person name="Allison H.C."/>
            <person name="Burton P."/>
            <person name="Vavrova-Anderson J."/>
            <person name="Brown R."/>
            <person name="Browne H."/>
            <person name="Corton N."/>
            <person name="Hauser H."/>
            <person name="Gamble J."/>
            <person name="Gilderthorp R."/>
            <person name="Marcello L."/>
            <person name="McQuillan J."/>
            <person name="Otto T.D."/>
            <person name="Quail M.A."/>
            <person name="Sanders M.J."/>
            <person name="van Tonder A."/>
            <person name="Ginger M.L."/>
            <person name="Field M.C."/>
            <person name="Barry J.D."/>
            <person name="Hertz-Fowler C."/>
            <person name="Berriman M."/>
        </authorList>
    </citation>
    <scope>NUCLEOTIDE SEQUENCE</scope>
    <source>
        <strain evidence="2 3">Y486</strain>
    </source>
</reference>
<evidence type="ECO:0000313" key="2">
    <source>
        <dbReference type="EMBL" id="CCD20796.1"/>
    </source>
</evidence>
<feature type="region of interest" description="Disordered" evidence="1">
    <location>
        <begin position="1"/>
        <end position="308"/>
    </location>
</feature>
<keyword evidence="3" id="KW-1185">Reference proteome</keyword>
<feature type="compositionally biased region" description="Basic and acidic residues" evidence="1">
    <location>
        <begin position="101"/>
        <end position="150"/>
    </location>
</feature>
<accession>F9WTA3</accession>
<feature type="compositionally biased region" description="Basic and acidic residues" evidence="1">
    <location>
        <begin position="158"/>
        <end position="190"/>
    </location>
</feature>
<protein>
    <submittedName>
        <fullName evidence="2">Uncharacterized protein</fullName>
    </submittedName>
</protein>
<dbReference type="AlphaFoldDB" id="F9WTA3"/>
<feature type="compositionally biased region" description="Basic residues" evidence="1">
    <location>
        <begin position="13"/>
        <end position="35"/>
    </location>
</feature>
<evidence type="ECO:0000313" key="3">
    <source>
        <dbReference type="Proteomes" id="UP000009027"/>
    </source>
</evidence>
<feature type="compositionally biased region" description="Low complexity" evidence="1">
    <location>
        <begin position="69"/>
        <end position="81"/>
    </location>
</feature>
<dbReference type="Proteomes" id="UP000009027">
    <property type="component" value="Unassembled WGS sequence"/>
</dbReference>
<gene>
    <name evidence="2" type="ORF">TvY486_0036680</name>
</gene>